<name>A0A232EFH7_9HYME</name>
<organism evidence="1 2">
    <name type="scientific">Trichomalopsis sarcophagae</name>
    <dbReference type="NCBI Taxonomy" id="543379"/>
    <lineage>
        <taxon>Eukaryota</taxon>
        <taxon>Metazoa</taxon>
        <taxon>Ecdysozoa</taxon>
        <taxon>Arthropoda</taxon>
        <taxon>Hexapoda</taxon>
        <taxon>Insecta</taxon>
        <taxon>Pterygota</taxon>
        <taxon>Neoptera</taxon>
        <taxon>Endopterygota</taxon>
        <taxon>Hymenoptera</taxon>
        <taxon>Apocrita</taxon>
        <taxon>Proctotrupomorpha</taxon>
        <taxon>Chalcidoidea</taxon>
        <taxon>Pteromalidae</taxon>
        <taxon>Pteromalinae</taxon>
        <taxon>Trichomalopsis</taxon>
    </lineage>
</organism>
<gene>
    <name evidence="1" type="ORF">TSAR_006912</name>
</gene>
<accession>A0A232EFH7</accession>
<evidence type="ECO:0000313" key="2">
    <source>
        <dbReference type="Proteomes" id="UP000215335"/>
    </source>
</evidence>
<feature type="non-terminal residue" evidence="1">
    <location>
        <position position="1"/>
    </location>
</feature>
<dbReference type="AlphaFoldDB" id="A0A232EFH7"/>
<dbReference type="Proteomes" id="UP000215335">
    <property type="component" value="Unassembled WGS sequence"/>
</dbReference>
<evidence type="ECO:0000313" key="1">
    <source>
        <dbReference type="EMBL" id="OXU17110.1"/>
    </source>
</evidence>
<proteinExistence type="predicted"/>
<dbReference type="OrthoDB" id="7555136at2759"/>
<comment type="caution">
    <text evidence="1">The sequence shown here is derived from an EMBL/GenBank/DDBJ whole genome shotgun (WGS) entry which is preliminary data.</text>
</comment>
<dbReference type="EMBL" id="NNAY01005013">
    <property type="protein sequence ID" value="OXU17110.1"/>
    <property type="molecule type" value="Genomic_DNA"/>
</dbReference>
<protein>
    <submittedName>
        <fullName evidence="1">Uncharacterized protein</fullName>
    </submittedName>
</protein>
<sequence>CILVEFINENNALAVGYRSWTVKCFNDDEIQTFIDDKETVEIWWPGSEVSTAKKMFTALKGLQ</sequence>
<keyword evidence="2" id="KW-1185">Reference proteome</keyword>
<reference evidence="1 2" key="1">
    <citation type="journal article" date="2017" name="Curr. Biol.">
        <title>The Evolution of Venom by Co-option of Single-Copy Genes.</title>
        <authorList>
            <person name="Martinson E.O."/>
            <person name="Mrinalini"/>
            <person name="Kelkar Y.D."/>
            <person name="Chang C.H."/>
            <person name="Werren J.H."/>
        </authorList>
    </citation>
    <scope>NUCLEOTIDE SEQUENCE [LARGE SCALE GENOMIC DNA]</scope>
    <source>
        <strain evidence="1 2">Alberta</strain>
        <tissue evidence="1">Whole body</tissue>
    </source>
</reference>